<feature type="compositionally biased region" description="Basic and acidic residues" evidence="2">
    <location>
        <begin position="145"/>
        <end position="155"/>
    </location>
</feature>
<keyword evidence="4" id="KW-1185">Reference proteome</keyword>
<dbReference type="Proteomes" id="UP000002630">
    <property type="component" value="Linkage Group LG27"/>
</dbReference>
<evidence type="ECO:0000256" key="1">
    <source>
        <dbReference type="SAM" id="Coils"/>
    </source>
</evidence>
<accession>D7FUN2</accession>
<dbReference type="OrthoDB" id="10584858at2759"/>
<proteinExistence type="predicted"/>
<protein>
    <submittedName>
        <fullName evidence="3">Uncharacterized protein</fullName>
    </submittedName>
</protein>
<dbReference type="InParanoid" id="D7FUN2"/>
<evidence type="ECO:0000313" key="4">
    <source>
        <dbReference type="Proteomes" id="UP000002630"/>
    </source>
</evidence>
<name>D7FUN2_ECTSI</name>
<feature type="region of interest" description="Disordered" evidence="2">
    <location>
        <begin position="129"/>
        <end position="246"/>
    </location>
</feature>
<evidence type="ECO:0000256" key="2">
    <source>
        <dbReference type="SAM" id="MobiDB-lite"/>
    </source>
</evidence>
<reference evidence="3 4" key="1">
    <citation type="journal article" date="2010" name="Nature">
        <title>The Ectocarpus genome and the independent evolution of multicellularity in brown algae.</title>
        <authorList>
            <person name="Cock J.M."/>
            <person name="Sterck L."/>
            <person name="Rouze P."/>
            <person name="Scornet D."/>
            <person name="Allen A.E."/>
            <person name="Amoutzias G."/>
            <person name="Anthouard V."/>
            <person name="Artiguenave F."/>
            <person name="Aury J.M."/>
            <person name="Badger J.H."/>
            <person name="Beszteri B."/>
            <person name="Billiau K."/>
            <person name="Bonnet E."/>
            <person name="Bothwell J.H."/>
            <person name="Bowler C."/>
            <person name="Boyen C."/>
            <person name="Brownlee C."/>
            <person name="Carrano C.J."/>
            <person name="Charrier B."/>
            <person name="Cho G.Y."/>
            <person name="Coelho S.M."/>
            <person name="Collen J."/>
            <person name="Corre E."/>
            <person name="Da Silva C."/>
            <person name="Delage L."/>
            <person name="Delaroque N."/>
            <person name="Dittami S.M."/>
            <person name="Doulbeau S."/>
            <person name="Elias M."/>
            <person name="Farnham G."/>
            <person name="Gachon C.M."/>
            <person name="Gschloessl B."/>
            <person name="Heesch S."/>
            <person name="Jabbari K."/>
            <person name="Jubin C."/>
            <person name="Kawai H."/>
            <person name="Kimura K."/>
            <person name="Kloareg B."/>
            <person name="Kupper F.C."/>
            <person name="Lang D."/>
            <person name="Le Bail A."/>
            <person name="Leblanc C."/>
            <person name="Lerouge P."/>
            <person name="Lohr M."/>
            <person name="Lopez P.J."/>
            <person name="Martens C."/>
            <person name="Maumus F."/>
            <person name="Michel G."/>
            <person name="Miranda-Saavedra D."/>
            <person name="Morales J."/>
            <person name="Moreau H."/>
            <person name="Motomura T."/>
            <person name="Nagasato C."/>
            <person name="Napoli C.A."/>
            <person name="Nelson D.R."/>
            <person name="Nyvall-Collen P."/>
            <person name="Peters A.F."/>
            <person name="Pommier C."/>
            <person name="Potin P."/>
            <person name="Poulain J."/>
            <person name="Quesneville H."/>
            <person name="Read B."/>
            <person name="Rensing S.A."/>
            <person name="Ritter A."/>
            <person name="Rousvoal S."/>
            <person name="Samanta M."/>
            <person name="Samson G."/>
            <person name="Schroeder D.C."/>
            <person name="Segurens B."/>
            <person name="Strittmatter M."/>
            <person name="Tonon T."/>
            <person name="Tregear J.W."/>
            <person name="Valentin K."/>
            <person name="von Dassow P."/>
            <person name="Yamagishi T."/>
            <person name="Van de Peer Y."/>
            <person name="Wincker P."/>
        </authorList>
    </citation>
    <scope>NUCLEOTIDE SEQUENCE [LARGE SCALE GENOMIC DNA]</scope>
    <source>
        <strain evidence="4">Ec32 / CCAP1310/4</strain>
    </source>
</reference>
<keyword evidence="1" id="KW-0175">Coiled coil</keyword>
<dbReference type="EMBL" id="FN649752">
    <property type="protein sequence ID" value="CBJ31699.1"/>
    <property type="molecule type" value="Genomic_DNA"/>
</dbReference>
<dbReference type="EMBL" id="FN648458">
    <property type="protein sequence ID" value="CBJ31699.1"/>
    <property type="molecule type" value="Genomic_DNA"/>
</dbReference>
<evidence type="ECO:0000313" key="3">
    <source>
        <dbReference type="EMBL" id="CBJ31699.1"/>
    </source>
</evidence>
<feature type="coiled-coil region" evidence="1">
    <location>
        <begin position="6"/>
        <end position="33"/>
    </location>
</feature>
<sequence length="246" mass="25995">MTYAALAAETEVIENLREVLDGLQSNIRKSLEDMETELRQPPPPSVLQGAASYANNVARSAVAVAIDGFNNASRVFDASFEALAEPSRRTLLRSTELFPWQSWYQAWTNITKGEDNLFATAEPRLLKAALEGGGGGGGRYHHPHSLADDGTHNDEEGLVGGFDPSALLTSSGSSGRDRGRGAGGVAAPSVEGSGGGGARPGRRRGLKRWKPELAAESPESGEGGQGPAAGNGRDGSMELRRRRWKG</sequence>
<gene>
    <name evidence="3" type="ORF">Esi_0274_0038</name>
</gene>
<dbReference type="AlphaFoldDB" id="D7FUN2"/>
<feature type="compositionally biased region" description="Gly residues" evidence="2">
    <location>
        <begin position="221"/>
        <end position="233"/>
    </location>
</feature>
<organism evidence="3 4">
    <name type="scientific">Ectocarpus siliculosus</name>
    <name type="common">Brown alga</name>
    <name type="synonym">Conferva siliculosa</name>
    <dbReference type="NCBI Taxonomy" id="2880"/>
    <lineage>
        <taxon>Eukaryota</taxon>
        <taxon>Sar</taxon>
        <taxon>Stramenopiles</taxon>
        <taxon>Ochrophyta</taxon>
        <taxon>PX clade</taxon>
        <taxon>Phaeophyceae</taxon>
        <taxon>Ectocarpales</taxon>
        <taxon>Ectocarpaceae</taxon>
        <taxon>Ectocarpus</taxon>
    </lineage>
</organism>